<dbReference type="EMBL" id="JAUUTY010000003">
    <property type="protein sequence ID" value="KAK1665492.1"/>
    <property type="molecule type" value="Genomic_DNA"/>
</dbReference>
<dbReference type="PANTHER" id="PTHR33207">
    <property type="entry name" value="F-BOX DOMAIN CONTAINING PROTEIN-RELATED"/>
    <property type="match status" value="1"/>
</dbReference>
<dbReference type="Gene3D" id="1.20.1280.50">
    <property type="match status" value="1"/>
</dbReference>
<gene>
    <name evidence="2" type="ORF">QYE76_053651</name>
</gene>
<proteinExistence type="predicted"/>
<evidence type="ECO:0000313" key="3">
    <source>
        <dbReference type="Proteomes" id="UP001231189"/>
    </source>
</evidence>
<comment type="caution">
    <text evidence="2">The sequence shown here is derived from an EMBL/GenBank/DDBJ whole genome shotgun (WGS) entry which is preliminary data.</text>
</comment>
<dbReference type="InterPro" id="IPR056594">
    <property type="entry name" value="AT5G49610-like_b-prop"/>
</dbReference>
<evidence type="ECO:0000313" key="2">
    <source>
        <dbReference type="EMBL" id="KAK1665492.1"/>
    </source>
</evidence>
<evidence type="ECO:0000259" key="1">
    <source>
        <dbReference type="SMART" id="SM00256"/>
    </source>
</evidence>
<dbReference type="Pfam" id="PF12937">
    <property type="entry name" value="F-box-like"/>
    <property type="match status" value="1"/>
</dbReference>
<keyword evidence="3" id="KW-1185">Reference proteome</keyword>
<organism evidence="2 3">
    <name type="scientific">Lolium multiflorum</name>
    <name type="common">Italian ryegrass</name>
    <name type="synonym">Lolium perenne subsp. multiflorum</name>
    <dbReference type="NCBI Taxonomy" id="4521"/>
    <lineage>
        <taxon>Eukaryota</taxon>
        <taxon>Viridiplantae</taxon>
        <taxon>Streptophyta</taxon>
        <taxon>Embryophyta</taxon>
        <taxon>Tracheophyta</taxon>
        <taxon>Spermatophyta</taxon>
        <taxon>Magnoliopsida</taxon>
        <taxon>Liliopsida</taxon>
        <taxon>Poales</taxon>
        <taxon>Poaceae</taxon>
        <taxon>BOP clade</taxon>
        <taxon>Pooideae</taxon>
        <taxon>Poodae</taxon>
        <taxon>Poeae</taxon>
        <taxon>Poeae Chloroplast Group 2 (Poeae type)</taxon>
        <taxon>Loliodinae</taxon>
        <taxon>Loliinae</taxon>
        <taxon>Lolium</taxon>
    </lineage>
</organism>
<dbReference type="Proteomes" id="UP001231189">
    <property type="component" value="Unassembled WGS sequence"/>
</dbReference>
<dbReference type="InterPro" id="IPR001810">
    <property type="entry name" value="F-box_dom"/>
</dbReference>
<dbReference type="SUPFAM" id="SSF81383">
    <property type="entry name" value="F-box domain"/>
    <property type="match status" value="1"/>
</dbReference>
<dbReference type="InterPro" id="IPR036047">
    <property type="entry name" value="F-box-like_dom_sf"/>
</dbReference>
<dbReference type="SMART" id="SM00256">
    <property type="entry name" value="FBOX"/>
    <property type="match status" value="1"/>
</dbReference>
<feature type="domain" description="F-box" evidence="1">
    <location>
        <begin position="23"/>
        <end position="64"/>
    </location>
</feature>
<protein>
    <recommendedName>
        <fullName evidence="1">F-box domain-containing protein</fullName>
    </recommendedName>
</protein>
<reference evidence="2" key="1">
    <citation type="submission" date="2023-07" db="EMBL/GenBank/DDBJ databases">
        <title>A chromosome-level genome assembly of Lolium multiflorum.</title>
        <authorList>
            <person name="Chen Y."/>
            <person name="Copetti D."/>
            <person name="Kolliker R."/>
            <person name="Studer B."/>
        </authorList>
    </citation>
    <scope>NUCLEOTIDE SEQUENCE</scope>
    <source>
        <strain evidence="2">02402/16</strain>
        <tissue evidence="2">Leaf</tissue>
    </source>
</reference>
<sequence>MPGGRRPRRRRRGGKSASCIDCLGEDILFEIFLRLPSLATLIRAALTCRAWRSAVASSPSFRRRFRALHPAPTLGLFFSPFGPVQYPNAPAFPAFVPTRRPDRDLAAAVRGGDFFLTSIQHLHGPDMPPCWDVFDCRDGFLMLNDWDECLLLLFNPLSRSNRGSFLSSEDILDDCRGCGVMVDPQFIYSEEDPSSFRVVWLAHDESRVRAAVFSSDTWEWRNLPWFQVLRRPRADRQWVMKGMQANGMFIYWVCNNRESIITLDTTTMEFSLSDLPQYLRNREVNFVIGETRNGAPCIVYAFELFVGVFLRTTDDTGVERWELGRLVDLGTRIQHLLRDLPDDLDEMMNVVAIRNGFVYLATSKMHHDPRNPCWFLSLCLETMELEKLFQRTFDGDVCPYVLSWPRSLVGNYGKFALEVAP</sequence>
<name>A0AAD8SX76_LOLMU</name>
<accession>A0AAD8SX76</accession>
<dbReference type="Pfam" id="PF23635">
    <property type="entry name" value="Beta-prop_AT5G49610-like"/>
    <property type="match status" value="1"/>
</dbReference>
<dbReference type="AlphaFoldDB" id="A0AAD8SX76"/>